<protein>
    <recommendedName>
        <fullName evidence="3">HMA domain-containing protein</fullName>
    </recommendedName>
</protein>
<reference evidence="1 2" key="1">
    <citation type="journal article" date="2021" name="Nat. Plants">
        <title>The Taxus genome provides insights into paclitaxel biosynthesis.</title>
        <authorList>
            <person name="Xiong X."/>
            <person name="Gou J."/>
            <person name="Liao Q."/>
            <person name="Li Y."/>
            <person name="Zhou Q."/>
            <person name="Bi G."/>
            <person name="Li C."/>
            <person name="Du R."/>
            <person name="Wang X."/>
            <person name="Sun T."/>
            <person name="Guo L."/>
            <person name="Liang H."/>
            <person name="Lu P."/>
            <person name="Wu Y."/>
            <person name="Zhang Z."/>
            <person name="Ro D.K."/>
            <person name="Shang Y."/>
            <person name="Huang S."/>
            <person name="Yan J."/>
        </authorList>
    </citation>
    <scope>NUCLEOTIDE SEQUENCE [LARGE SCALE GENOMIC DNA]</scope>
    <source>
        <strain evidence="1">Ta-2019</strain>
    </source>
</reference>
<dbReference type="EMBL" id="JAHRHJ020000008">
    <property type="protein sequence ID" value="KAH9304410.1"/>
    <property type="molecule type" value="Genomic_DNA"/>
</dbReference>
<evidence type="ECO:0008006" key="3">
    <source>
        <dbReference type="Google" id="ProtNLM"/>
    </source>
</evidence>
<accession>A0AA38CPM3</accession>
<name>A0AA38CPM3_TAXCH</name>
<comment type="caution">
    <text evidence="1">The sequence shown here is derived from an EMBL/GenBank/DDBJ whole genome shotgun (WGS) entry which is preliminary data.</text>
</comment>
<proteinExistence type="predicted"/>
<sequence>MSGSNLQKIVVKLGIDAVTGVQGVDSVAVDMEKNQITVTGGVDPLFLFSKFRKFGFIELVSEEKKSESDAENERENKAQVERIVFVPYCRASEYSEDNLINSCDKPTNGCTIC</sequence>
<dbReference type="Proteomes" id="UP000824469">
    <property type="component" value="Unassembled WGS sequence"/>
</dbReference>
<organism evidence="1 2">
    <name type="scientific">Taxus chinensis</name>
    <name type="common">Chinese yew</name>
    <name type="synonym">Taxus wallichiana var. chinensis</name>
    <dbReference type="NCBI Taxonomy" id="29808"/>
    <lineage>
        <taxon>Eukaryota</taxon>
        <taxon>Viridiplantae</taxon>
        <taxon>Streptophyta</taxon>
        <taxon>Embryophyta</taxon>
        <taxon>Tracheophyta</taxon>
        <taxon>Spermatophyta</taxon>
        <taxon>Pinopsida</taxon>
        <taxon>Pinidae</taxon>
        <taxon>Conifers II</taxon>
        <taxon>Cupressales</taxon>
        <taxon>Taxaceae</taxon>
        <taxon>Taxus</taxon>
    </lineage>
</organism>
<gene>
    <name evidence="1" type="ORF">KI387_008814</name>
</gene>
<keyword evidence="2" id="KW-1185">Reference proteome</keyword>
<dbReference type="Gene3D" id="3.30.70.100">
    <property type="match status" value="1"/>
</dbReference>
<evidence type="ECO:0000313" key="1">
    <source>
        <dbReference type="EMBL" id="KAH9304410.1"/>
    </source>
</evidence>
<dbReference type="AlphaFoldDB" id="A0AA38CPM3"/>
<evidence type="ECO:0000313" key="2">
    <source>
        <dbReference type="Proteomes" id="UP000824469"/>
    </source>
</evidence>